<gene>
    <name evidence="2" type="ORF">EGYM00163_LOCUS44373</name>
</gene>
<reference evidence="2" key="1">
    <citation type="submission" date="2021-01" db="EMBL/GenBank/DDBJ databases">
        <authorList>
            <person name="Corre E."/>
            <person name="Pelletier E."/>
            <person name="Niang G."/>
            <person name="Scheremetjew M."/>
            <person name="Finn R."/>
            <person name="Kale V."/>
            <person name="Holt S."/>
            <person name="Cochrane G."/>
            <person name="Meng A."/>
            <person name="Brown T."/>
            <person name="Cohen L."/>
        </authorList>
    </citation>
    <scope>NUCLEOTIDE SEQUENCE</scope>
    <source>
        <strain evidence="2">CCMP1594</strain>
    </source>
</reference>
<evidence type="ECO:0000313" key="2">
    <source>
        <dbReference type="EMBL" id="CAE0833081.1"/>
    </source>
</evidence>
<dbReference type="AlphaFoldDB" id="A0A7S4LJE7"/>
<organism evidence="2">
    <name type="scientific">Eutreptiella gymnastica</name>
    <dbReference type="NCBI Taxonomy" id="73025"/>
    <lineage>
        <taxon>Eukaryota</taxon>
        <taxon>Discoba</taxon>
        <taxon>Euglenozoa</taxon>
        <taxon>Euglenida</taxon>
        <taxon>Spirocuta</taxon>
        <taxon>Euglenophyceae</taxon>
        <taxon>Eutreptiales</taxon>
        <taxon>Eutreptiaceae</taxon>
        <taxon>Eutreptiella</taxon>
    </lineage>
</organism>
<dbReference type="EMBL" id="HBJA01129001">
    <property type="protein sequence ID" value="CAE0833081.1"/>
    <property type="molecule type" value="Transcribed_RNA"/>
</dbReference>
<feature type="compositionally biased region" description="Polar residues" evidence="1">
    <location>
        <begin position="30"/>
        <end position="41"/>
    </location>
</feature>
<protein>
    <submittedName>
        <fullName evidence="2">Uncharacterized protein</fullName>
    </submittedName>
</protein>
<proteinExistence type="predicted"/>
<sequence length="128" mass="14878">MRCQDPKKSRTGNRKFSSGEGRVASKADSPATTSEQAPTNCTNWDWNFLWFFFKNTETQEQNDHPSYILMHAQTCCNVKNDVISDLRLQKPSSQLHSQIWFYELLAPLYTQSIFFKMHNSESSCTRTQ</sequence>
<feature type="region of interest" description="Disordered" evidence="1">
    <location>
        <begin position="1"/>
        <end position="41"/>
    </location>
</feature>
<name>A0A7S4LJE7_9EUGL</name>
<accession>A0A7S4LJE7</accession>
<evidence type="ECO:0000256" key="1">
    <source>
        <dbReference type="SAM" id="MobiDB-lite"/>
    </source>
</evidence>